<gene>
    <name evidence="9" type="primary">folK</name>
    <name evidence="9" type="ORF">OLW01_03815</name>
</gene>
<dbReference type="GO" id="GO:0003848">
    <property type="term" value="F:2-amino-4-hydroxy-6-hydroxymethyldihydropteridine diphosphokinase activity"/>
    <property type="evidence" value="ECO:0007669"/>
    <property type="project" value="UniProtKB-EC"/>
</dbReference>
<proteinExistence type="predicted"/>
<feature type="domain" description="7,8-dihydro-6-hydroxymethylpterin-pyrophosphokinase" evidence="8">
    <location>
        <begin position="6"/>
        <end position="127"/>
    </location>
</feature>
<name>A0ABY7AN04_9ALTE</name>
<organism evidence="9 10">
    <name type="scientific">Catenovulum adriaticum</name>
    <dbReference type="NCBI Taxonomy" id="2984846"/>
    <lineage>
        <taxon>Bacteria</taxon>
        <taxon>Pseudomonadati</taxon>
        <taxon>Pseudomonadota</taxon>
        <taxon>Gammaproteobacteria</taxon>
        <taxon>Alteromonadales</taxon>
        <taxon>Alteromonadaceae</taxon>
        <taxon>Catenovulum</taxon>
    </lineage>
</organism>
<evidence type="ECO:0000259" key="8">
    <source>
        <dbReference type="Pfam" id="PF01288"/>
    </source>
</evidence>
<keyword evidence="4" id="KW-0547">Nucleotide-binding</keyword>
<accession>A0ABY7AN04</accession>
<evidence type="ECO:0000256" key="6">
    <source>
        <dbReference type="ARBA" id="ARBA00022840"/>
    </source>
</evidence>
<evidence type="ECO:0000256" key="2">
    <source>
        <dbReference type="ARBA" id="ARBA00013253"/>
    </source>
</evidence>
<evidence type="ECO:0000256" key="3">
    <source>
        <dbReference type="ARBA" id="ARBA00022679"/>
    </source>
</evidence>
<keyword evidence="6" id="KW-0067">ATP-binding</keyword>
<evidence type="ECO:0000313" key="10">
    <source>
        <dbReference type="Proteomes" id="UP001163726"/>
    </source>
</evidence>
<dbReference type="Gene3D" id="3.30.70.560">
    <property type="entry name" value="7,8-Dihydro-6-hydroxymethylpterin-pyrophosphokinase HPPK"/>
    <property type="match status" value="1"/>
</dbReference>
<dbReference type="EC" id="2.7.6.3" evidence="2"/>
<keyword evidence="5" id="KW-0418">Kinase</keyword>
<evidence type="ECO:0000256" key="1">
    <source>
        <dbReference type="ARBA" id="ARBA00005051"/>
    </source>
</evidence>
<evidence type="ECO:0000256" key="4">
    <source>
        <dbReference type="ARBA" id="ARBA00022741"/>
    </source>
</evidence>
<reference evidence="9" key="1">
    <citation type="submission" date="2022-10" db="EMBL/GenBank/DDBJ databases">
        <title>Catenovulum adriacola sp. nov. isolated in the Harbour of Susak.</title>
        <authorList>
            <person name="Schoch T."/>
            <person name="Reich S.J."/>
            <person name="Stoeferle S."/>
            <person name="Flaiz M."/>
            <person name="Kazda M."/>
            <person name="Riedel C.U."/>
            <person name="Duerre P."/>
        </authorList>
    </citation>
    <scope>NUCLEOTIDE SEQUENCE</scope>
    <source>
        <strain evidence="9">TS8</strain>
    </source>
</reference>
<dbReference type="PANTHER" id="PTHR43071">
    <property type="entry name" value="2-AMINO-4-HYDROXY-6-HYDROXYMETHYLDIHYDROPTERIDINE PYROPHOSPHOKINASE"/>
    <property type="match status" value="1"/>
</dbReference>
<keyword evidence="3 9" id="KW-0808">Transferase</keyword>
<comment type="pathway">
    <text evidence="1">Cofactor biosynthesis; tetrahydrofolate biosynthesis; 2-amino-4-hydroxy-6-hydroxymethyl-7,8-dihydropteridine diphosphate from 7,8-dihydroneopterin triphosphate: step 4/4.</text>
</comment>
<evidence type="ECO:0000256" key="5">
    <source>
        <dbReference type="ARBA" id="ARBA00022777"/>
    </source>
</evidence>
<dbReference type="RefSeq" id="WP_268075336.1">
    <property type="nucleotide sequence ID" value="NZ_CP109965.1"/>
</dbReference>
<dbReference type="NCBIfam" id="TIGR01498">
    <property type="entry name" value="folK"/>
    <property type="match status" value="1"/>
</dbReference>
<keyword evidence="7" id="KW-0289">Folate biosynthesis</keyword>
<dbReference type="Proteomes" id="UP001163726">
    <property type="component" value="Chromosome"/>
</dbReference>
<evidence type="ECO:0000256" key="7">
    <source>
        <dbReference type="ARBA" id="ARBA00022909"/>
    </source>
</evidence>
<dbReference type="SUPFAM" id="SSF55083">
    <property type="entry name" value="6-hydroxymethyl-7,8-dihydropterin pyrophosphokinase, HPPK"/>
    <property type="match status" value="1"/>
</dbReference>
<evidence type="ECO:0000313" key="9">
    <source>
        <dbReference type="EMBL" id="WAJ70940.1"/>
    </source>
</evidence>
<dbReference type="InterPro" id="IPR035907">
    <property type="entry name" value="Hppk_sf"/>
</dbReference>
<dbReference type="Pfam" id="PF01288">
    <property type="entry name" value="HPPK"/>
    <property type="match status" value="1"/>
</dbReference>
<dbReference type="PANTHER" id="PTHR43071:SF2">
    <property type="entry name" value="2-AMINO-4-HYDROXY-6-HYDROXYMETHYLDIHYDROPTERIDINE PYROPHOSPHOKINASE"/>
    <property type="match status" value="1"/>
</dbReference>
<dbReference type="InterPro" id="IPR000550">
    <property type="entry name" value="Hppk"/>
</dbReference>
<keyword evidence="10" id="KW-1185">Reference proteome</keyword>
<dbReference type="EMBL" id="CP109965">
    <property type="protein sequence ID" value="WAJ70940.1"/>
    <property type="molecule type" value="Genomic_DNA"/>
</dbReference>
<sequence>MANIAVSLGSNINAEFHLKTAIFLLRPFIKQLVISPVYETEPVSIGGDNFLNIVFAGEIDLNLSDTIRLFKAVEQQFQRNRQKSNKAKITLDLDLLIYDDLVCRQPVELPRAEILKNAFVLKPLSEILADKSHPVAGQSYAQLWQKFNNHSQKIWQVNFEWNNT</sequence>
<protein>
    <recommendedName>
        <fullName evidence="2">2-amino-4-hydroxy-6-hydroxymethyldihydropteridine diphosphokinase</fullName>
        <ecNumber evidence="2">2.7.6.3</ecNumber>
    </recommendedName>
</protein>